<evidence type="ECO:0000313" key="2">
    <source>
        <dbReference type="EMBL" id="EWM29539.1"/>
    </source>
</evidence>
<dbReference type="Proteomes" id="UP000019335">
    <property type="component" value="Chromosome 2"/>
</dbReference>
<organism evidence="2 3">
    <name type="scientific">Nannochloropsis gaditana</name>
    <dbReference type="NCBI Taxonomy" id="72520"/>
    <lineage>
        <taxon>Eukaryota</taxon>
        <taxon>Sar</taxon>
        <taxon>Stramenopiles</taxon>
        <taxon>Ochrophyta</taxon>
        <taxon>Eustigmatophyceae</taxon>
        <taxon>Eustigmatales</taxon>
        <taxon>Monodopsidaceae</taxon>
        <taxon>Nannochloropsis</taxon>
    </lineage>
</organism>
<proteinExistence type="predicted"/>
<feature type="compositionally biased region" description="Basic and acidic residues" evidence="1">
    <location>
        <begin position="546"/>
        <end position="562"/>
    </location>
</feature>
<sequence length="735" mass="80932">MSANSEEQSQVFPHTFTGHLCPLQSDICPEKTLCLAAASCSADTPHCPTVAQLLFFQEKHVYECSSEAVLTFGRVTARLKTSGELQHERALAIIHTWDTTSRAQRVDVSCGAANLILRALASLNSTYASPVLQVPVRFGTSVACCPAGELLEGVHVPAFVAELDEGATSASCGFIYTGGEFRIWTDLNFSARYFDAEEANVYHIQAGVLPCYLFGCIIHRTYQEQFFDRLAVHMLKDNTEEKTMSMVAQTLGRDQVVTQNLLRIRYVVRNSGHYACLALNVLPIDYPGAMNGESPAATPSALSSVMPPAGFPDPVTQFCVQRAALRLGGEGGGIGEAERLHRCTAEREEGLLPDGLQFSATVEPVPVKGVEVPVSCVLVTVDKHMNSELSATPAGIYDQYANTSTSTGSTCGNRSRRNAASLRGSTSVHDFLNESTLLRGQTGAHVSDAAEIIYYDVSGSISRAPRNDKQACDLDRHEWKLRTSCNSPYQAEDQLLPRLVSNCRKSWKLKCLKKRKRDIGIAQQRSDTESNSRQKFGNNPSQQDEVNQRKEEEGERMQRHYELQYQHLPSKTSGDETKETQDSRKPEQAKYQREHTKSQLSIAGLQKVESSKALASANCTTFSSPALSTYWQKGSPSAQYRHALYPVVLDQAEIDFGAMRLPLSPSSDNLRAHAEESHLSQRYERLNLDILDYNDINLGSCSNGNDGPSTHNKCEASQTYLVPSCKTPQHNVETA</sequence>
<protein>
    <submittedName>
        <fullName evidence="2">Uncharacterized protein</fullName>
    </submittedName>
</protein>
<evidence type="ECO:0000256" key="1">
    <source>
        <dbReference type="SAM" id="MobiDB-lite"/>
    </source>
</evidence>
<dbReference type="EMBL" id="AZIL01000126">
    <property type="protein sequence ID" value="EWM29539.1"/>
    <property type="molecule type" value="Genomic_DNA"/>
</dbReference>
<feature type="compositionally biased region" description="Polar residues" evidence="1">
    <location>
        <begin position="533"/>
        <end position="545"/>
    </location>
</feature>
<feature type="region of interest" description="Disordered" evidence="1">
    <location>
        <begin position="518"/>
        <end position="601"/>
    </location>
</feature>
<reference evidence="2 3" key="1">
    <citation type="journal article" date="2014" name="Mol. Plant">
        <title>Chromosome Scale Genome Assembly and Transcriptome Profiling of Nannochloropsis gaditana in Nitrogen Depletion.</title>
        <authorList>
            <person name="Corteggiani Carpinelli E."/>
            <person name="Telatin A."/>
            <person name="Vitulo N."/>
            <person name="Forcato C."/>
            <person name="D'Angelo M."/>
            <person name="Schiavon R."/>
            <person name="Vezzi A."/>
            <person name="Giacometti G.M."/>
            <person name="Morosinotto T."/>
            <person name="Valle G."/>
        </authorList>
    </citation>
    <scope>NUCLEOTIDE SEQUENCE [LARGE SCALE GENOMIC DNA]</scope>
    <source>
        <strain evidence="2 3">B-31</strain>
    </source>
</reference>
<evidence type="ECO:0000313" key="3">
    <source>
        <dbReference type="Proteomes" id="UP000019335"/>
    </source>
</evidence>
<dbReference type="AlphaFoldDB" id="W7U9B9"/>
<feature type="compositionally biased region" description="Basic and acidic residues" evidence="1">
    <location>
        <begin position="573"/>
        <end position="597"/>
    </location>
</feature>
<comment type="caution">
    <text evidence="2">The sequence shown here is derived from an EMBL/GenBank/DDBJ whole genome shotgun (WGS) entry which is preliminary data.</text>
</comment>
<keyword evidence="3" id="KW-1185">Reference proteome</keyword>
<name>W7U9B9_9STRA</name>
<gene>
    <name evidence="2" type="ORF">Naga_100006g24</name>
</gene>
<accession>W7U9B9</accession>